<accession>A0A0D7A8L3</accession>
<feature type="compositionally biased region" description="Polar residues" evidence="1">
    <location>
        <begin position="1410"/>
        <end position="1425"/>
    </location>
</feature>
<feature type="region of interest" description="Disordered" evidence="1">
    <location>
        <begin position="1343"/>
        <end position="1476"/>
    </location>
</feature>
<feature type="region of interest" description="Disordered" evidence="1">
    <location>
        <begin position="344"/>
        <end position="367"/>
    </location>
</feature>
<evidence type="ECO:0000313" key="3">
    <source>
        <dbReference type="Proteomes" id="UP000054144"/>
    </source>
</evidence>
<feature type="compositionally biased region" description="Acidic residues" evidence="1">
    <location>
        <begin position="1440"/>
        <end position="1463"/>
    </location>
</feature>
<name>A0A0D7A8L3_9AGAR</name>
<dbReference type="Proteomes" id="UP000054144">
    <property type="component" value="Unassembled WGS sequence"/>
</dbReference>
<protein>
    <submittedName>
        <fullName evidence="2">Uncharacterized protein</fullName>
    </submittedName>
</protein>
<dbReference type="EMBL" id="KN882011">
    <property type="protein sequence ID" value="KIY47148.1"/>
    <property type="molecule type" value="Genomic_DNA"/>
</dbReference>
<feature type="compositionally biased region" description="Basic residues" evidence="1">
    <location>
        <begin position="1467"/>
        <end position="1476"/>
    </location>
</feature>
<gene>
    <name evidence="2" type="ORF">FISHEDRAFT_59855</name>
</gene>
<proteinExistence type="predicted"/>
<evidence type="ECO:0000256" key="1">
    <source>
        <dbReference type="SAM" id="MobiDB-lite"/>
    </source>
</evidence>
<feature type="compositionally biased region" description="Basic and acidic residues" evidence="1">
    <location>
        <begin position="1353"/>
        <end position="1365"/>
    </location>
</feature>
<feature type="compositionally biased region" description="Polar residues" evidence="1">
    <location>
        <begin position="1370"/>
        <end position="1387"/>
    </location>
</feature>
<evidence type="ECO:0000313" key="2">
    <source>
        <dbReference type="EMBL" id="KIY47148.1"/>
    </source>
</evidence>
<keyword evidence="3" id="KW-1185">Reference proteome</keyword>
<sequence>MATILPSTSNVYGGRRVLRQDNTDVLEFENHIAAPAHEWCGTDCRMMHVLCPMVEEDISARKADTNIGAPAGDESRETYYWVVTSPNMPYTPEPVLGDRAVQARLDGRFGPDDCSQWPQFFVDGQQWVSLIPRPIHDPARPGYWLFQLLQWEDMYAAASGRVVSPRQDLRAIKRHVFKRVHDHHYDVMATLYEYCEKHTPDPSSDFARYTVASFVVLLQHACDNVDNAPGFFRDLVAYWADWQWQIVDVYGFINWLVRVVETCAYADPMACDDDPFPTIYVGPSSTFEFLLATKNIHSGVPRSVDQSLLDLPLAKSRDLRSVVMQSLLPQGNIVTDFIHGDSYGPAGRPTTTRTKNQVDQQTPPMPPDDSVAITSAASHPHDLGYSTAPDVPPEVEIANLELELQMIQARINFDDDRAHNRALIYIKREQERLAGMKERLAAHKKQTAPAIVLKNRKAEARSRVQIRKEFSARLQTWRREDQMRYIVQERLTETLSPEMADKVSRALAYGWKRWNTSSRARWAAMRQVSFWPPEPDTKELVRVVTDAQRLRQDRIAREDLEALAEHAPGEEHFAELVVDFWSVPAEGDTDDVDDNTPIEGIVDAGPPTMGSSSGPAMTPQQLTKNQCKCKNAKARKQQGAQAEAEARGHGDELVVPTSFNLDKDILEAWLPIWQEARSMKPLKRSPGVTVDAERFRFPPPGLDVEINVDHLWCQALEQAGANIELDSRFMFKMIVHRAQARHPDTYIPTPQCHQVSTKGQPELGVSQWAWRALLFGVLQKTENVDQEAGNREQVQGMAGMMSQTVGTISARRNVFHSWSQLRQQARELFGDQVEIEPTVPAQWTRRGCTYLTASMLSYGIPAELKREELWLMFQNNFRYELMALDRARAPWRWYPVEGSSTDNLSREMSIARILWPTLTSTLLPPFMADQVPLNPWDDLVITTEDRPLALRSAIQAFVLLMFDWAPCPYDILNVAHSPATIIWSAKYLRWAKKVVLQWYCRSFVAEFARAPTILWPWFHHDDMPDGGDVFFFPWGEKYKSAEQCQPDSHWQAALEHIDTCLPTCMPPLPLHHLFPSTKWFVEVVAKEDPLAVNKIWVNWLSITDIWTRELCFVTERDESIITQRYTTKYRDTETCHRSHSLRTLLACALPEGMWQELDQSMSQDQGRHVTAMAQLVESLMDEQSPMPIVQRMHIFRRVAIRLFNAMGDIEIPPVWRARGWTVFTAEALATGIPAPSFELEPCWPSKVPDYNPCLVNGEEDTVWAQVGHASLVVIMNDWPFTDELVDQCEDIENCTCRQEVWDDKSRLSQTYCQYFWDCFGMMPSVPWPFHAISKDLSGEDEVTSARVAMSESSLDKPDAGEKMQVEDTLVASTSKLRSSEQPVSQSPLGRDMDVDDGSHSMASGEDLQQPDITLISTGEQGTTLSDAPLQPRMLGFDDFSMYDDEDANSFGSDDELAENSDDEEWRKKWKAQKRAG</sequence>
<reference evidence="2 3" key="1">
    <citation type="journal article" date="2015" name="Fungal Genet. Biol.">
        <title>Evolution of novel wood decay mechanisms in Agaricales revealed by the genome sequences of Fistulina hepatica and Cylindrobasidium torrendii.</title>
        <authorList>
            <person name="Floudas D."/>
            <person name="Held B.W."/>
            <person name="Riley R."/>
            <person name="Nagy L.G."/>
            <person name="Koehler G."/>
            <person name="Ransdell A.S."/>
            <person name="Younus H."/>
            <person name="Chow J."/>
            <person name="Chiniquy J."/>
            <person name="Lipzen A."/>
            <person name="Tritt A."/>
            <person name="Sun H."/>
            <person name="Haridas S."/>
            <person name="LaButti K."/>
            <person name="Ohm R.A."/>
            <person name="Kues U."/>
            <person name="Blanchette R.A."/>
            <person name="Grigoriev I.V."/>
            <person name="Minto R.E."/>
            <person name="Hibbett D.S."/>
        </authorList>
    </citation>
    <scope>NUCLEOTIDE SEQUENCE [LARGE SCALE GENOMIC DNA]</scope>
    <source>
        <strain evidence="2 3">ATCC 64428</strain>
    </source>
</reference>
<feature type="compositionally biased region" description="Polar residues" evidence="1">
    <location>
        <begin position="349"/>
        <end position="362"/>
    </location>
</feature>
<dbReference type="OrthoDB" id="3026189at2759"/>
<organism evidence="2 3">
    <name type="scientific">Fistulina hepatica ATCC 64428</name>
    <dbReference type="NCBI Taxonomy" id="1128425"/>
    <lineage>
        <taxon>Eukaryota</taxon>
        <taxon>Fungi</taxon>
        <taxon>Dikarya</taxon>
        <taxon>Basidiomycota</taxon>
        <taxon>Agaricomycotina</taxon>
        <taxon>Agaricomycetes</taxon>
        <taxon>Agaricomycetidae</taxon>
        <taxon>Agaricales</taxon>
        <taxon>Fistulinaceae</taxon>
        <taxon>Fistulina</taxon>
    </lineage>
</organism>